<accession>A0A645IYX1</accession>
<dbReference type="AlphaFoldDB" id="A0A645IYX1"/>
<name>A0A645IYX1_9ZZZZ</name>
<gene>
    <name evidence="1" type="ORF">SDC9_200064</name>
</gene>
<evidence type="ECO:0000313" key="1">
    <source>
        <dbReference type="EMBL" id="MPN52403.1"/>
    </source>
</evidence>
<reference evidence="1" key="1">
    <citation type="submission" date="2019-08" db="EMBL/GenBank/DDBJ databases">
        <authorList>
            <person name="Kucharzyk K."/>
            <person name="Murdoch R.W."/>
            <person name="Higgins S."/>
            <person name="Loffler F."/>
        </authorList>
    </citation>
    <scope>NUCLEOTIDE SEQUENCE</scope>
</reference>
<protein>
    <submittedName>
        <fullName evidence="1">Uncharacterized protein</fullName>
    </submittedName>
</protein>
<proteinExistence type="predicted"/>
<dbReference type="EMBL" id="VSSQ01118482">
    <property type="protein sequence ID" value="MPN52403.1"/>
    <property type="molecule type" value="Genomic_DNA"/>
</dbReference>
<sequence length="55" mass="6371">MNLVHTIEHFLGHLDIPLTSYFTVEGIDSEKELLHRPDILADAYSFGEKLFRLLD</sequence>
<comment type="caution">
    <text evidence="1">The sequence shown here is derived from an EMBL/GenBank/DDBJ whole genome shotgun (WGS) entry which is preliminary data.</text>
</comment>
<organism evidence="1">
    <name type="scientific">bioreactor metagenome</name>
    <dbReference type="NCBI Taxonomy" id="1076179"/>
    <lineage>
        <taxon>unclassified sequences</taxon>
        <taxon>metagenomes</taxon>
        <taxon>ecological metagenomes</taxon>
    </lineage>
</organism>